<sequence length="131" mass="15026">MAHQVGFPIPFSEGRRLIRQANLGIGKPYLGFYILWRLRCKNGNSVVRYDGYGWFVFHPDGRVFECSTLPTEFLSNLNWLLLDAQKPRHSAARTILITSPMRERFKKFANFGHVREIITPLWDIEGGASGS</sequence>
<dbReference type="InParanoid" id="A0A3N4LNV3"/>
<dbReference type="AlphaFoldDB" id="A0A3N4LNV3"/>
<dbReference type="EMBL" id="ML121541">
    <property type="protein sequence ID" value="RPB24593.1"/>
    <property type="molecule type" value="Genomic_DNA"/>
</dbReference>
<gene>
    <name evidence="1" type="ORF">L211DRAFT_848898</name>
</gene>
<dbReference type="Proteomes" id="UP000267821">
    <property type="component" value="Unassembled WGS sequence"/>
</dbReference>
<evidence type="ECO:0000313" key="2">
    <source>
        <dbReference type="Proteomes" id="UP000267821"/>
    </source>
</evidence>
<keyword evidence="2" id="KW-1185">Reference proteome</keyword>
<dbReference type="OrthoDB" id="2439676at2759"/>
<protein>
    <submittedName>
        <fullName evidence="1">Uncharacterized protein</fullName>
    </submittedName>
</protein>
<reference evidence="1 2" key="1">
    <citation type="journal article" date="2018" name="Nat. Ecol. Evol.">
        <title>Pezizomycetes genomes reveal the molecular basis of ectomycorrhizal truffle lifestyle.</title>
        <authorList>
            <person name="Murat C."/>
            <person name="Payen T."/>
            <person name="Noel B."/>
            <person name="Kuo A."/>
            <person name="Morin E."/>
            <person name="Chen J."/>
            <person name="Kohler A."/>
            <person name="Krizsan K."/>
            <person name="Balestrini R."/>
            <person name="Da Silva C."/>
            <person name="Montanini B."/>
            <person name="Hainaut M."/>
            <person name="Levati E."/>
            <person name="Barry K.W."/>
            <person name="Belfiori B."/>
            <person name="Cichocki N."/>
            <person name="Clum A."/>
            <person name="Dockter R.B."/>
            <person name="Fauchery L."/>
            <person name="Guy J."/>
            <person name="Iotti M."/>
            <person name="Le Tacon F."/>
            <person name="Lindquist E.A."/>
            <person name="Lipzen A."/>
            <person name="Malagnac F."/>
            <person name="Mello A."/>
            <person name="Molinier V."/>
            <person name="Miyauchi S."/>
            <person name="Poulain J."/>
            <person name="Riccioni C."/>
            <person name="Rubini A."/>
            <person name="Sitrit Y."/>
            <person name="Splivallo R."/>
            <person name="Traeger S."/>
            <person name="Wang M."/>
            <person name="Zifcakova L."/>
            <person name="Wipf D."/>
            <person name="Zambonelli A."/>
            <person name="Paolocci F."/>
            <person name="Nowrousian M."/>
            <person name="Ottonello S."/>
            <person name="Baldrian P."/>
            <person name="Spatafora J.W."/>
            <person name="Henrissat B."/>
            <person name="Nagy L.G."/>
            <person name="Aury J.M."/>
            <person name="Wincker P."/>
            <person name="Grigoriev I.V."/>
            <person name="Bonfante P."/>
            <person name="Martin F.M."/>
        </authorList>
    </citation>
    <scope>NUCLEOTIDE SEQUENCE [LARGE SCALE GENOMIC DNA]</scope>
    <source>
        <strain evidence="1 2">ATCC MYA-4762</strain>
    </source>
</reference>
<organism evidence="1 2">
    <name type="scientific">Terfezia boudieri ATCC MYA-4762</name>
    <dbReference type="NCBI Taxonomy" id="1051890"/>
    <lineage>
        <taxon>Eukaryota</taxon>
        <taxon>Fungi</taxon>
        <taxon>Dikarya</taxon>
        <taxon>Ascomycota</taxon>
        <taxon>Pezizomycotina</taxon>
        <taxon>Pezizomycetes</taxon>
        <taxon>Pezizales</taxon>
        <taxon>Pezizaceae</taxon>
        <taxon>Terfezia</taxon>
    </lineage>
</organism>
<evidence type="ECO:0000313" key="1">
    <source>
        <dbReference type="EMBL" id="RPB24593.1"/>
    </source>
</evidence>
<accession>A0A3N4LNV3</accession>
<name>A0A3N4LNV3_9PEZI</name>
<proteinExistence type="predicted"/>